<dbReference type="Gene3D" id="3.30.1330.20">
    <property type="entry name" value="Tubulin/FtsZ, C-terminal domain"/>
    <property type="match status" value="1"/>
</dbReference>
<organism evidence="16 17">
    <name type="scientific">Coemansia reversa (strain ATCC 12441 / NRRL 1564)</name>
    <dbReference type="NCBI Taxonomy" id="763665"/>
    <lineage>
        <taxon>Eukaryota</taxon>
        <taxon>Fungi</taxon>
        <taxon>Fungi incertae sedis</taxon>
        <taxon>Zoopagomycota</taxon>
        <taxon>Kickxellomycotina</taxon>
        <taxon>Kickxellomycetes</taxon>
        <taxon>Kickxellales</taxon>
        <taxon>Kickxellaceae</taxon>
        <taxon>Coemansia</taxon>
    </lineage>
</organism>
<dbReference type="GO" id="GO:0005200">
    <property type="term" value="F:structural constituent of cytoskeleton"/>
    <property type="evidence" value="ECO:0007669"/>
    <property type="project" value="InterPro"/>
</dbReference>
<comment type="function">
    <text evidence="12 13">Tubulin is the major constituent of microtubules, a cylinder consisting of laterally associated linear protofilaments composed of alpha- and beta-tubulin heterodimers. Microtubules grow by the addition of GTP-tubulin dimers to the microtubule end, where a stabilizing cap forms. Below the cap, tubulin dimers are in GDP-bound state, owing to GTPase activity of alpha-tubulin.</text>
</comment>
<feature type="domain" description="Tubulin/FtsZ GTPase" evidence="14">
    <location>
        <begin position="47"/>
        <end position="244"/>
    </location>
</feature>
<evidence type="ECO:0000256" key="9">
    <source>
        <dbReference type="ARBA" id="ARBA00022842"/>
    </source>
</evidence>
<evidence type="ECO:0000313" key="17">
    <source>
        <dbReference type="Proteomes" id="UP000242474"/>
    </source>
</evidence>
<evidence type="ECO:0000256" key="4">
    <source>
        <dbReference type="ARBA" id="ARBA00011747"/>
    </source>
</evidence>
<dbReference type="InterPro" id="IPR008280">
    <property type="entry name" value="Tub_FtsZ_C"/>
</dbReference>
<comment type="cofactor">
    <cofactor evidence="1">
        <name>Mg(2+)</name>
        <dbReference type="ChEBI" id="CHEBI:18420"/>
    </cofactor>
</comment>
<evidence type="ECO:0000256" key="5">
    <source>
        <dbReference type="ARBA" id="ARBA00022490"/>
    </source>
</evidence>
<keyword evidence="7" id="KW-0479">Metal-binding</keyword>
<evidence type="ECO:0000256" key="7">
    <source>
        <dbReference type="ARBA" id="ARBA00022723"/>
    </source>
</evidence>
<dbReference type="CDD" id="cd02187">
    <property type="entry name" value="beta_tubulin"/>
    <property type="match status" value="1"/>
</dbReference>
<dbReference type="Proteomes" id="UP000242474">
    <property type="component" value="Unassembled WGS sequence"/>
</dbReference>
<evidence type="ECO:0000256" key="12">
    <source>
        <dbReference type="ARBA" id="ARBA00034296"/>
    </source>
</evidence>
<comment type="subcellular location">
    <subcellularLocation>
        <location evidence="2">Cytoplasm</location>
        <location evidence="2">Cytoskeleton</location>
    </subcellularLocation>
</comment>
<evidence type="ECO:0000256" key="1">
    <source>
        <dbReference type="ARBA" id="ARBA00001946"/>
    </source>
</evidence>
<dbReference type="Gene3D" id="1.10.287.600">
    <property type="entry name" value="Helix hairpin bin"/>
    <property type="match status" value="1"/>
</dbReference>
<dbReference type="PROSITE" id="PS00227">
    <property type="entry name" value="TUBULIN"/>
    <property type="match status" value="1"/>
</dbReference>
<keyword evidence="11" id="KW-0206">Cytoskeleton</keyword>
<keyword evidence="9" id="KW-0460">Magnesium</keyword>
<dbReference type="SMART" id="SM00865">
    <property type="entry name" value="Tubulin_C"/>
    <property type="match status" value="1"/>
</dbReference>
<dbReference type="PRINTS" id="PR01161">
    <property type="entry name" value="TUBULIN"/>
</dbReference>
<dbReference type="InterPro" id="IPR013838">
    <property type="entry name" value="Beta-tubulin_BS"/>
</dbReference>
<dbReference type="EMBL" id="KZ303491">
    <property type="protein sequence ID" value="PIA18218.1"/>
    <property type="molecule type" value="Genomic_DNA"/>
</dbReference>
<dbReference type="GO" id="GO:0003924">
    <property type="term" value="F:GTPase activity"/>
    <property type="evidence" value="ECO:0007669"/>
    <property type="project" value="InterPro"/>
</dbReference>
<keyword evidence="17" id="KW-1185">Reference proteome</keyword>
<evidence type="ECO:0000313" key="16">
    <source>
        <dbReference type="EMBL" id="PIA18218.1"/>
    </source>
</evidence>
<dbReference type="Pfam" id="PF03953">
    <property type="entry name" value="Tubulin_C"/>
    <property type="match status" value="1"/>
</dbReference>
<dbReference type="InterPro" id="IPR002453">
    <property type="entry name" value="Beta_tubulin"/>
</dbReference>
<evidence type="ECO:0000256" key="8">
    <source>
        <dbReference type="ARBA" id="ARBA00022741"/>
    </source>
</evidence>
<keyword evidence="5" id="KW-0963">Cytoplasm</keyword>
<dbReference type="SMART" id="SM00864">
    <property type="entry name" value="Tubulin"/>
    <property type="match status" value="1"/>
</dbReference>
<dbReference type="InterPro" id="IPR018316">
    <property type="entry name" value="Tubulin/FtsZ_2-layer-sand-dom"/>
</dbReference>
<dbReference type="FunFam" id="3.40.50.1440:FF:000006">
    <property type="entry name" value="Tubulin beta chain"/>
    <property type="match status" value="1"/>
</dbReference>
<dbReference type="SUPFAM" id="SSF55307">
    <property type="entry name" value="Tubulin C-terminal domain-like"/>
    <property type="match status" value="1"/>
</dbReference>
<sequence>MREILTLQIGQCGNQIGAAFWENIIEEHGISAEGIYVGDNRNQVERANVYFSEARGNRYVPRVVAVDLEPGVLESIKESKYGRLFRPESMVSAQSGAGNNWAKGFYTEGAELLDDVLDNIRHDVEACDLLSGFQLCHSIGGGTGSGMGSLMLQKIREEYPDRMVSTFTVLPSQRASDTVVEPYNSVLTLHHLIENSDMTFCLDNEALSRICENSLKIKSPVHSDMNALVAKVMSGVTTSLRFPGQLNADLRKLAVNMVPFPRLHFMLTGIAPLTSATNISYRNITVPDLCQQMYDAQNMMVNIDPRHGRYLTCATMFRGKVSLKQCEDTIWNYTEKNSSAFIEWIPNSTQIAVCDVPPVGMDISATFLGNSTAIQETFYRVVEQFSKIFRRKAFMHWFTDEGMDEMEFTEAESNLNDLINEYKQYQEAGVDEEEYGVYEDDGAYEQDMGAADSSVYDGEPAAGEY</sequence>
<dbReference type="PROSITE" id="PS00228">
    <property type="entry name" value="TUBULIN_B_AUTOREG"/>
    <property type="match status" value="1"/>
</dbReference>
<dbReference type="STRING" id="763665.A0A2G5BGQ4"/>
<dbReference type="InterPro" id="IPR036525">
    <property type="entry name" value="Tubulin/FtsZ_GTPase_sf"/>
</dbReference>
<dbReference type="FunFam" id="3.30.1330.20:FF:000009">
    <property type="entry name" value="Tubulin beta chain"/>
    <property type="match status" value="1"/>
</dbReference>
<dbReference type="PANTHER" id="PTHR11588">
    <property type="entry name" value="TUBULIN"/>
    <property type="match status" value="1"/>
</dbReference>
<dbReference type="GO" id="GO:0046872">
    <property type="term" value="F:metal ion binding"/>
    <property type="evidence" value="ECO:0007669"/>
    <property type="project" value="UniProtKB-KW"/>
</dbReference>
<evidence type="ECO:0000256" key="3">
    <source>
        <dbReference type="ARBA" id="ARBA00009636"/>
    </source>
</evidence>
<keyword evidence="8 13" id="KW-0547">Nucleotide-binding</keyword>
<proteinExistence type="inferred from homology"/>
<evidence type="ECO:0000256" key="13">
    <source>
        <dbReference type="RuleBase" id="RU000352"/>
    </source>
</evidence>
<evidence type="ECO:0000256" key="11">
    <source>
        <dbReference type="ARBA" id="ARBA00023212"/>
    </source>
</evidence>
<dbReference type="SUPFAM" id="SSF52490">
    <property type="entry name" value="Tubulin nucleotide-binding domain-like"/>
    <property type="match status" value="1"/>
</dbReference>
<keyword evidence="10 13" id="KW-0342">GTP-binding</keyword>
<dbReference type="Pfam" id="PF00091">
    <property type="entry name" value="Tubulin"/>
    <property type="match status" value="1"/>
</dbReference>
<comment type="subunit">
    <text evidence="4 13">Dimer of alpha and beta chains. A typical microtubule is a hollow water-filled tube with an outer diameter of 25 nm and an inner diameter of 15 nM. Alpha-beta heterodimers associate head-to-tail to form protofilaments running lengthwise along the microtubule wall with the beta-tubulin subunit facing the microtubule plus end conferring a structural polarity. Microtubules usually have 13 protofilaments but different protofilament numbers can be found in some organisms and specialized cells.</text>
</comment>
<evidence type="ECO:0000256" key="6">
    <source>
        <dbReference type="ARBA" id="ARBA00022701"/>
    </source>
</evidence>
<keyword evidence="6 13" id="KW-0493">Microtubule</keyword>
<evidence type="ECO:0000259" key="15">
    <source>
        <dbReference type="SMART" id="SM00865"/>
    </source>
</evidence>
<gene>
    <name evidence="16" type="ORF">COEREDRAFT_80118</name>
</gene>
<dbReference type="GO" id="GO:0005874">
    <property type="term" value="C:microtubule"/>
    <property type="evidence" value="ECO:0007669"/>
    <property type="project" value="UniProtKB-KW"/>
</dbReference>
<name>A0A2G5BGQ4_COERN</name>
<dbReference type="GO" id="GO:0005525">
    <property type="term" value="F:GTP binding"/>
    <property type="evidence" value="ECO:0007669"/>
    <property type="project" value="UniProtKB-UniRule"/>
</dbReference>
<dbReference type="FunFam" id="1.10.287.600:FF:000013">
    <property type="entry name" value="Tubulin beta chain"/>
    <property type="match status" value="1"/>
</dbReference>
<dbReference type="InterPro" id="IPR017975">
    <property type="entry name" value="Tubulin_CS"/>
</dbReference>
<dbReference type="InterPro" id="IPR023123">
    <property type="entry name" value="Tubulin_C"/>
</dbReference>
<dbReference type="PRINTS" id="PR01163">
    <property type="entry name" value="BETATUBULIN"/>
</dbReference>
<dbReference type="Gene3D" id="3.40.50.1440">
    <property type="entry name" value="Tubulin/FtsZ, GTPase domain"/>
    <property type="match status" value="1"/>
</dbReference>
<accession>A0A2G5BGQ4</accession>
<dbReference type="AlphaFoldDB" id="A0A2G5BGQ4"/>
<dbReference type="InterPro" id="IPR000217">
    <property type="entry name" value="Tubulin"/>
</dbReference>
<dbReference type="GO" id="GO:0007017">
    <property type="term" value="P:microtubule-based process"/>
    <property type="evidence" value="ECO:0007669"/>
    <property type="project" value="InterPro"/>
</dbReference>
<dbReference type="InterPro" id="IPR003008">
    <property type="entry name" value="Tubulin_FtsZ_GTPase"/>
</dbReference>
<feature type="domain" description="Tubulin/FtsZ 2-layer sandwich" evidence="15">
    <location>
        <begin position="246"/>
        <end position="383"/>
    </location>
</feature>
<protein>
    <recommendedName>
        <fullName evidence="13">Tubulin beta chain</fullName>
    </recommendedName>
</protein>
<dbReference type="InterPro" id="IPR037103">
    <property type="entry name" value="Tubulin/FtsZ-like_C"/>
</dbReference>
<evidence type="ECO:0000256" key="10">
    <source>
        <dbReference type="ARBA" id="ARBA00023134"/>
    </source>
</evidence>
<comment type="similarity">
    <text evidence="3 13">Belongs to the tubulin family.</text>
</comment>
<dbReference type="OrthoDB" id="1662883at2759"/>
<evidence type="ECO:0000259" key="14">
    <source>
        <dbReference type="SMART" id="SM00864"/>
    </source>
</evidence>
<reference evidence="16 17" key="1">
    <citation type="journal article" date="2015" name="Genome Biol. Evol.">
        <title>Phylogenomic analyses indicate that early fungi evolved digesting cell walls of algal ancestors of land plants.</title>
        <authorList>
            <person name="Chang Y."/>
            <person name="Wang S."/>
            <person name="Sekimoto S."/>
            <person name="Aerts A.L."/>
            <person name="Choi C."/>
            <person name="Clum A."/>
            <person name="LaButti K.M."/>
            <person name="Lindquist E.A."/>
            <person name="Yee Ngan C."/>
            <person name="Ohm R.A."/>
            <person name="Salamov A.A."/>
            <person name="Grigoriev I.V."/>
            <person name="Spatafora J.W."/>
            <person name="Berbee M.L."/>
        </authorList>
    </citation>
    <scope>NUCLEOTIDE SEQUENCE [LARGE SCALE GENOMIC DNA]</scope>
    <source>
        <strain evidence="16 17">NRRL 1564</strain>
    </source>
</reference>
<evidence type="ECO:0000256" key="2">
    <source>
        <dbReference type="ARBA" id="ARBA00004245"/>
    </source>
</evidence>